<protein>
    <submittedName>
        <fullName evidence="2">ESPR-type extended signal peptide-containing protein</fullName>
    </submittedName>
</protein>
<dbReference type="RefSeq" id="WP_317329575.1">
    <property type="nucleotide sequence ID" value="NZ_JAWJZA010000028.1"/>
</dbReference>
<organism evidence="2 3">
    <name type="scientific">Veillonella absiana</name>
    <dbReference type="NCBI Taxonomy" id="3079305"/>
    <lineage>
        <taxon>Bacteria</taxon>
        <taxon>Bacillati</taxon>
        <taxon>Bacillota</taxon>
        <taxon>Negativicutes</taxon>
        <taxon>Veillonellales</taxon>
        <taxon>Veillonellaceae</taxon>
        <taxon>Veillonella</taxon>
    </lineage>
</organism>
<reference evidence="2 3" key="1">
    <citation type="submission" date="2023-10" db="EMBL/GenBank/DDBJ databases">
        <title>Veillonella sp. nov., isolated from a pig farm feces dump.</title>
        <authorList>
            <person name="Chang Y.-H."/>
        </authorList>
    </citation>
    <scope>NUCLEOTIDE SEQUENCE [LARGE SCALE GENOMIC DNA]</scope>
    <source>
        <strain evidence="2 3">YH-vei2233</strain>
    </source>
</reference>
<dbReference type="EMBL" id="JAWJZB010000003">
    <property type="protein sequence ID" value="MDV5087747.1"/>
    <property type="molecule type" value="Genomic_DNA"/>
</dbReference>
<evidence type="ECO:0000313" key="3">
    <source>
        <dbReference type="Proteomes" id="UP001272515"/>
    </source>
</evidence>
<dbReference type="Proteomes" id="UP001272515">
    <property type="component" value="Unassembled WGS sequence"/>
</dbReference>
<keyword evidence="3" id="KW-1185">Reference proteome</keyword>
<proteinExistence type="predicted"/>
<dbReference type="Pfam" id="PF13018">
    <property type="entry name" value="ESPR"/>
    <property type="match status" value="1"/>
</dbReference>
<comment type="caution">
    <text evidence="2">The sequence shown here is derived from an EMBL/GenBank/DDBJ whole genome shotgun (WGS) entry which is preliminary data.</text>
</comment>
<dbReference type="InterPro" id="IPR024973">
    <property type="entry name" value="ESPR"/>
</dbReference>
<accession>A0ABU3Z773</accession>
<feature type="domain" description="ESPR" evidence="1">
    <location>
        <begin position="1"/>
        <end position="27"/>
    </location>
</feature>
<name>A0ABU3Z773_9FIRM</name>
<gene>
    <name evidence="2" type="ORF">RVY80_02660</name>
</gene>
<evidence type="ECO:0000259" key="1">
    <source>
        <dbReference type="Pfam" id="PF13018"/>
    </source>
</evidence>
<sequence length="32" mass="3531">MNKFKVIWNAKKGCNVVTSETAKGTCRFQGIA</sequence>
<evidence type="ECO:0000313" key="2">
    <source>
        <dbReference type="EMBL" id="MDV5087747.1"/>
    </source>
</evidence>